<dbReference type="Pfam" id="PF00176">
    <property type="entry name" value="SNF2-rel_dom"/>
    <property type="match status" value="1"/>
</dbReference>
<dbReference type="GO" id="GO:0005524">
    <property type="term" value="F:ATP binding"/>
    <property type="evidence" value="ECO:0007669"/>
    <property type="project" value="InterPro"/>
</dbReference>
<name>A0A1W1H8G9_9BACT</name>
<sequence>MILVYIFYDDKIIIEVQENRPRLSPFIRTKSRLTNLSAKLIKEYDRTVLSFLELSGQENPPFEIHEKFFCKELISIIQNSEFTFTKEGKHSSLKKNTRLSDLKKSLPVINCIVEPHHIEIRIKNIYKNGVKASIFTNIHESIKLIPINYDFIVPLNEKAKLCYVSEVEKELLLKELEKYFPTNTHLKENLLFIPYDALKKIAFNEKIHVKYYDNKEKKSKSISFASDSLFRIRIFPNNVMKDSDIQLYSSLLNSYLEGKRYIEWNDSVILFGNEDVISQFDEKTISYSLDRENINASCNIFFKKLWGLTQQIEKDNISQLLKNSNFCGELKVYQIEGIHWLLNLYHNKIDGGLLADEMGLGKTVQLIAFLSILSPQKTLIIAPATIINNWAEEIRKFNPKFYKSLSLEPTDIKKITILSYETVRNKIDELSNHKFDISVLDESQKIKNVNTKLFYSINKIARNFTIIMTGTPIENGLSDFWSMFITINSGLQVIFDSKIKPMLKDKSSYKKAVEFTGKIFYPLIIQRRKKDVLSLPERNNHTILIEFTKAERMAYNQIIEIFKSAISTGLSGRIQHIALEALLRLRQYCSLHEMLPSSLLANCPNLKESKIDSIIKLTQEIINRGEKVVIFSQFLPTLDRLQYELISKKYYLVRLDGATQKKERAKIINEFQSNNTCSIFLISLKAGGTGINLTKAVNSILVEPWWNPAVEEQAFARIHRIGQSHTVNTYRLFYSNTIETDIAELINHKSNISKTMNNTLSSIDSNSIHIDLAKKIFNEL</sequence>
<protein>
    <submittedName>
        <fullName evidence="4">Putative Helicase with SNF2 domain</fullName>
    </submittedName>
</protein>
<dbReference type="Gene3D" id="3.40.50.10810">
    <property type="entry name" value="Tandem AAA-ATPase domain"/>
    <property type="match status" value="1"/>
</dbReference>
<keyword evidence="1" id="KW-0378">Hydrolase</keyword>
<keyword evidence="4" id="KW-0547">Nucleotide-binding</keyword>
<dbReference type="RefSeq" id="WP_186441425.1">
    <property type="nucleotide sequence ID" value="NZ_LT828550.1"/>
</dbReference>
<dbReference type="InterPro" id="IPR027417">
    <property type="entry name" value="P-loop_NTPase"/>
</dbReference>
<reference evidence="4 5" key="1">
    <citation type="submission" date="2017-03" db="EMBL/GenBank/DDBJ databases">
        <authorList>
            <person name="Afonso C.L."/>
            <person name="Miller P.J."/>
            <person name="Scott M.A."/>
            <person name="Spackman E."/>
            <person name="Goraichik I."/>
            <person name="Dimitrov K.M."/>
            <person name="Suarez D.L."/>
            <person name="Swayne D.E."/>
        </authorList>
    </citation>
    <scope>NUCLEOTIDE SEQUENCE [LARGE SCALE GENOMIC DNA]</scope>
    <source>
        <strain evidence="4">PRJEB14757</strain>
    </source>
</reference>
<feature type="domain" description="Helicase C-terminal" evidence="3">
    <location>
        <begin position="610"/>
        <end position="761"/>
    </location>
</feature>
<dbReference type="EMBL" id="FWEV01000062">
    <property type="protein sequence ID" value="SLM28777.1"/>
    <property type="molecule type" value="Genomic_DNA"/>
</dbReference>
<dbReference type="InterPro" id="IPR038718">
    <property type="entry name" value="SNF2-like_sf"/>
</dbReference>
<accession>A0A1W1H8G9</accession>
<dbReference type="STRING" id="1246637.MTBBW1_1540003"/>
<dbReference type="Proteomes" id="UP000191931">
    <property type="component" value="Unassembled WGS sequence"/>
</dbReference>
<feature type="domain" description="Helicase ATP-binding" evidence="2">
    <location>
        <begin position="343"/>
        <end position="490"/>
    </location>
</feature>
<dbReference type="PROSITE" id="PS51194">
    <property type="entry name" value="HELICASE_CTER"/>
    <property type="match status" value="1"/>
</dbReference>
<dbReference type="SUPFAM" id="SSF52540">
    <property type="entry name" value="P-loop containing nucleoside triphosphate hydrolases"/>
    <property type="match status" value="2"/>
</dbReference>
<dbReference type="InterPro" id="IPR001650">
    <property type="entry name" value="Helicase_C-like"/>
</dbReference>
<dbReference type="PANTHER" id="PTHR10799">
    <property type="entry name" value="SNF2/RAD54 HELICASE FAMILY"/>
    <property type="match status" value="1"/>
</dbReference>
<dbReference type="SMART" id="SM00487">
    <property type="entry name" value="DEXDc"/>
    <property type="match status" value="1"/>
</dbReference>
<dbReference type="GO" id="GO:0016787">
    <property type="term" value="F:hydrolase activity"/>
    <property type="evidence" value="ECO:0007669"/>
    <property type="project" value="UniProtKB-KW"/>
</dbReference>
<dbReference type="Pfam" id="PF00271">
    <property type="entry name" value="Helicase_C"/>
    <property type="match status" value="1"/>
</dbReference>
<dbReference type="CDD" id="cd18793">
    <property type="entry name" value="SF2_C_SNF"/>
    <property type="match status" value="1"/>
</dbReference>
<evidence type="ECO:0000256" key="1">
    <source>
        <dbReference type="ARBA" id="ARBA00022801"/>
    </source>
</evidence>
<organism evidence="4 5">
    <name type="scientific">Desulfamplus magnetovallimortis</name>
    <dbReference type="NCBI Taxonomy" id="1246637"/>
    <lineage>
        <taxon>Bacteria</taxon>
        <taxon>Pseudomonadati</taxon>
        <taxon>Thermodesulfobacteriota</taxon>
        <taxon>Desulfobacteria</taxon>
        <taxon>Desulfobacterales</taxon>
        <taxon>Desulfobacteraceae</taxon>
        <taxon>Desulfamplus</taxon>
    </lineage>
</organism>
<dbReference type="InterPro" id="IPR049730">
    <property type="entry name" value="SNF2/RAD54-like_C"/>
</dbReference>
<gene>
    <name evidence="4" type="ORF">MTBBW1_1540003</name>
</gene>
<keyword evidence="4" id="KW-0347">Helicase</keyword>
<evidence type="ECO:0000313" key="4">
    <source>
        <dbReference type="EMBL" id="SLM28777.1"/>
    </source>
</evidence>
<keyword evidence="4" id="KW-0067">ATP-binding</keyword>
<dbReference type="Gene3D" id="3.40.50.300">
    <property type="entry name" value="P-loop containing nucleotide triphosphate hydrolases"/>
    <property type="match status" value="1"/>
</dbReference>
<keyword evidence="5" id="KW-1185">Reference proteome</keyword>
<dbReference type="InterPro" id="IPR014001">
    <property type="entry name" value="Helicase_ATP-bd"/>
</dbReference>
<dbReference type="GO" id="GO:0004386">
    <property type="term" value="F:helicase activity"/>
    <property type="evidence" value="ECO:0007669"/>
    <property type="project" value="UniProtKB-KW"/>
</dbReference>
<evidence type="ECO:0000313" key="5">
    <source>
        <dbReference type="Proteomes" id="UP000191931"/>
    </source>
</evidence>
<dbReference type="AlphaFoldDB" id="A0A1W1H8G9"/>
<evidence type="ECO:0000259" key="2">
    <source>
        <dbReference type="PROSITE" id="PS51192"/>
    </source>
</evidence>
<dbReference type="SMART" id="SM00490">
    <property type="entry name" value="HELICc"/>
    <property type="match status" value="1"/>
</dbReference>
<dbReference type="InterPro" id="IPR000330">
    <property type="entry name" value="SNF2_N"/>
</dbReference>
<evidence type="ECO:0000259" key="3">
    <source>
        <dbReference type="PROSITE" id="PS51194"/>
    </source>
</evidence>
<dbReference type="PROSITE" id="PS51192">
    <property type="entry name" value="HELICASE_ATP_BIND_1"/>
    <property type="match status" value="1"/>
</dbReference>
<proteinExistence type="predicted"/>